<evidence type="ECO:0000313" key="8">
    <source>
        <dbReference type="Proteomes" id="UP000029643"/>
    </source>
</evidence>
<dbReference type="InterPro" id="IPR020843">
    <property type="entry name" value="ER"/>
</dbReference>
<dbReference type="FunFam" id="3.40.50.720:FF:000022">
    <property type="entry name" value="Cinnamyl alcohol dehydrogenase"/>
    <property type="match status" value="1"/>
</dbReference>
<dbReference type="PROSITE" id="PS00059">
    <property type="entry name" value="ADH_ZINC"/>
    <property type="match status" value="1"/>
</dbReference>
<dbReference type="InterPro" id="IPR013154">
    <property type="entry name" value="ADH-like_N"/>
</dbReference>
<dbReference type="Pfam" id="PF00107">
    <property type="entry name" value="ADH_zinc_N"/>
    <property type="match status" value="1"/>
</dbReference>
<gene>
    <name evidence="7" type="ORF">JCM19274_5577</name>
</gene>
<comment type="cofactor">
    <cofactor evidence="1 5">
        <name>Zn(2+)</name>
        <dbReference type="ChEBI" id="CHEBI:29105"/>
    </cofactor>
</comment>
<dbReference type="GO" id="GO:0004022">
    <property type="term" value="F:alcohol dehydrogenase (NAD+) activity"/>
    <property type="evidence" value="ECO:0007669"/>
    <property type="project" value="UniProtKB-EC"/>
</dbReference>
<dbReference type="CDD" id="cd05283">
    <property type="entry name" value="CAD1"/>
    <property type="match status" value="1"/>
</dbReference>
<evidence type="ECO:0000256" key="3">
    <source>
        <dbReference type="ARBA" id="ARBA00022833"/>
    </source>
</evidence>
<dbReference type="Proteomes" id="UP000029643">
    <property type="component" value="Unassembled WGS sequence"/>
</dbReference>
<keyword evidence="3 5" id="KW-0862">Zinc</keyword>
<reference evidence="7 8" key="1">
    <citation type="journal article" date="2014" name="Genome Announc.">
        <title>Draft Genome Sequences of Marine Flavobacterium Algibacter lectus Strains SS8 and NR4.</title>
        <authorList>
            <person name="Takatani N."/>
            <person name="Nakanishi M."/>
            <person name="Meirelles P."/>
            <person name="Mino S."/>
            <person name="Suda W."/>
            <person name="Oshima K."/>
            <person name="Hattori M."/>
            <person name="Ohkuma M."/>
            <person name="Hosokawa M."/>
            <person name="Miyashita K."/>
            <person name="Thompson F.L."/>
            <person name="Niwa A."/>
            <person name="Sawabe T."/>
            <person name="Sawabe T."/>
        </authorList>
    </citation>
    <scope>NUCLEOTIDE SEQUENCE [LARGE SCALE GENOMIC DNA]</scope>
    <source>
        <strain evidence="8">JCM19274</strain>
    </source>
</reference>
<dbReference type="EMBL" id="BBNU01000001">
    <property type="protein sequence ID" value="GAL77864.1"/>
    <property type="molecule type" value="Genomic_DNA"/>
</dbReference>
<dbReference type="STRING" id="221126.SAMN04489722_102108"/>
<accession>A0A090WR54</accession>
<sequence length="352" mass="37987">MATTTVKAYGATASTEDLKPLDIERRSVGTDDVKIDITYCGVCHSDIHTARNDWKGSTYPVVPGGHEIIGRVVEVGNGVSNYKVGDLVGVGCLVDSCQTCSSCEQDLEQFCEKGATWTYNSPDKHIEGAQTYGGYSTSVVVDEKFVLSIPENLDEAGTAPLLCAGITTWSPLSHWKVKKGDKVGVIGLGGLGHMGVKFAHALGAHVVMITTSPEKGKDAKRLGAHEVLVSKDAEDMKKHQGSFDFILNTIPVGHEMDPYLGLLKIDSTMVLVGAVEPLKPFHGGSVIGGRKRIAGSLIGGIKETQEMLDFCGEHNITSDIEIIDMQDINKAYERVTSNDVKYRFVIDMKSLK</sequence>
<dbReference type="InterPro" id="IPR047109">
    <property type="entry name" value="CAD-like"/>
</dbReference>
<dbReference type="InterPro" id="IPR036291">
    <property type="entry name" value="NAD(P)-bd_dom_sf"/>
</dbReference>
<dbReference type="InterPro" id="IPR002328">
    <property type="entry name" value="ADH_Zn_CS"/>
</dbReference>
<evidence type="ECO:0000259" key="6">
    <source>
        <dbReference type="SMART" id="SM00829"/>
    </source>
</evidence>
<dbReference type="Pfam" id="PF08240">
    <property type="entry name" value="ADH_N"/>
    <property type="match status" value="1"/>
</dbReference>
<dbReference type="SMART" id="SM00829">
    <property type="entry name" value="PKS_ER"/>
    <property type="match status" value="1"/>
</dbReference>
<dbReference type="InterPro" id="IPR029752">
    <property type="entry name" value="D-isomer_DH_CS1"/>
</dbReference>
<dbReference type="InterPro" id="IPR011032">
    <property type="entry name" value="GroES-like_sf"/>
</dbReference>
<evidence type="ECO:0000313" key="7">
    <source>
        <dbReference type="EMBL" id="GAL77864.1"/>
    </source>
</evidence>
<keyword evidence="4 7" id="KW-0560">Oxidoreductase</keyword>
<organism evidence="7 8">
    <name type="scientific">Algibacter lectus</name>
    <dbReference type="NCBI Taxonomy" id="221126"/>
    <lineage>
        <taxon>Bacteria</taxon>
        <taxon>Pseudomonadati</taxon>
        <taxon>Bacteroidota</taxon>
        <taxon>Flavobacteriia</taxon>
        <taxon>Flavobacteriales</taxon>
        <taxon>Flavobacteriaceae</taxon>
        <taxon>Algibacter</taxon>
    </lineage>
</organism>
<dbReference type="RefSeq" id="WP_042495223.1">
    <property type="nucleotide sequence ID" value="NZ_BBNU01000001.1"/>
</dbReference>
<evidence type="ECO:0000256" key="2">
    <source>
        <dbReference type="ARBA" id="ARBA00022723"/>
    </source>
</evidence>
<proteinExistence type="inferred from homology"/>
<dbReference type="SUPFAM" id="SSF51735">
    <property type="entry name" value="NAD(P)-binding Rossmann-fold domains"/>
    <property type="match status" value="1"/>
</dbReference>
<dbReference type="SUPFAM" id="SSF50129">
    <property type="entry name" value="GroES-like"/>
    <property type="match status" value="1"/>
</dbReference>
<dbReference type="EC" id="1.1.1.1" evidence="7"/>
<comment type="caution">
    <text evidence="7">The sequence shown here is derived from an EMBL/GenBank/DDBJ whole genome shotgun (WGS) entry which is preliminary data.</text>
</comment>
<dbReference type="Gene3D" id="3.90.180.10">
    <property type="entry name" value="Medium-chain alcohol dehydrogenases, catalytic domain"/>
    <property type="match status" value="1"/>
</dbReference>
<dbReference type="InterPro" id="IPR013149">
    <property type="entry name" value="ADH-like_C"/>
</dbReference>
<keyword evidence="2 5" id="KW-0479">Metal-binding</keyword>
<dbReference type="PROSITE" id="PS00065">
    <property type="entry name" value="D_2_HYDROXYACID_DH_1"/>
    <property type="match status" value="1"/>
</dbReference>
<protein>
    <submittedName>
        <fullName evidence="7">Alcohol dehydrogenase</fullName>
        <ecNumber evidence="7">1.1.1.1</ecNumber>
    </submittedName>
</protein>
<dbReference type="GO" id="GO:0008106">
    <property type="term" value="F:alcohol dehydrogenase (NADP+) activity"/>
    <property type="evidence" value="ECO:0007669"/>
    <property type="project" value="UniProtKB-ARBA"/>
</dbReference>
<dbReference type="PANTHER" id="PTHR42683">
    <property type="entry name" value="ALDEHYDE REDUCTASE"/>
    <property type="match status" value="1"/>
</dbReference>
<evidence type="ECO:0000256" key="1">
    <source>
        <dbReference type="ARBA" id="ARBA00001947"/>
    </source>
</evidence>
<evidence type="ECO:0000256" key="5">
    <source>
        <dbReference type="RuleBase" id="RU361277"/>
    </source>
</evidence>
<dbReference type="GO" id="GO:0008270">
    <property type="term" value="F:zinc ion binding"/>
    <property type="evidence" value="ECO:0007669"/>
    <property type="project" value="InterPro"/>
</dbReference>
<name>A0A090WR54_9FLAO</name>
<dbReference type="AlphaFoldDB" id="A0A090WR54"/>
<comment type="similarity">
    <text evidence="5">Belongs to the zinc-containing alcohol dehydrogenase family.</text>
</comment>
<feature type="domain" description="Enoyl reductase (ER)" evidence="6">
    <location>
        <begin position="13"/>
        <end position="346"/>
    </location>
</feature>
<dbReference type="Gene3D" id="3.40.50.720">
    <property type="entry name" value="NAD(P)-binding Rossmann-like Domain"/>
    <property type="match status" value="1"/>
</dbReference>
<evidence type="ECO:0000256" key="4">
    <source>
        <dbReference type="ARBA" id="ARBA00023002"/>
    </source>
</evidence>